<evidence type="ECO:0000313" key="1">
    <source>
        <dbReference type="EMBL" id="EHU00501.1"/>
    </source>
</evidence>
<name>H3RDR2_PANSE</name>
<gene>
    <name evidence="1" type="ORF">CKS_2615</name>
</gene>
<dbReference type="Pfam" id="PF23793">
    <property type="entry name" value="LysC"/>
    <property type="match status" value="1"/>
</dbReference>
<dbReference type="InterPro" id="IPR058979">
    <property type="entry name" value="LysC-like"/>
</dbReference>
<organism evidence="1 2">
    <name type="scientific">Pantoea stewartii subsp. stewartii DC283</name>
    <dbReference type="NCBI Taxonomy" id="660596"/>
    <lineage>
        <taxon>Bacteria</taxon>
        <taxon>Pseudomonadati</taxon>
        <taxon>Pseudomonadota</taxon>
        <taxon>Gammaproteobacteria</taxon>
        <taxon>Enterobacterales</taxon>
        <taxon>Erwiniaceae</taxon>
        <taxon>Pantoea</taxon>
    </lineage>
</organism>
<evidence type="ECO:0000313" key="2">
    <source>
        <dbReference type="Proteomes" id="UP000005050"/>
    </source>
</evidence>
<reference evidence="1 2" key="1">
    <citation type="journal article" date="2012" name="Mol. Microbiol.">
        <title>The genetic and structural basis of two distinct terminal side branch residues in stewartan and amylovoran exopolysaccharides and their potential role in host adaptation.</title>
        <authorList>
            <person name="Wang X."/>
            <person name="Yang F."/>
            <person name="von Bodman S.B."/>
        </authorList>
    </citation>
    <scope>NUCLEOTIDE SEQUENCE [LARGE SCALE GENOMIC DNA]</scope>
    <source>
        <strain evidence="1 2">DC283</strain>
    </source>
</reference>
<comment type="caution">
    <text evidence="1">The sequence shown here is derived from an EMBL/GenBank/DDBJ whole genome shotgun (WGS) entry which is preliminary data.</text>
</comment>
<dbReference type="EMBL" id="AHIE01000017">
    <property type="protein sequence ID" value="EHU00501.1"/>
    <property type="molecule type" value="Genomic_DNA"/>
</dbReference>
<dbReference type="PATRIC" id="fig|660596.6.peg.2184"/>
<protein>
    <submittedName>
        <fullName evidence="1">Uncharacterized protein</fullName>
    </submittedName>
</protein>
<sequence length="37" mass="4084">MTYGDSVLLNFQLLDSLDECNGKLRAISKIDNSNASH</sequence>
<accession>H3RDR2</accession>
<dbReference type="Proteomes" id="UP000005050">
    <property type="component" value="Unassembled WGS sequence"/>
</dbReference>
<proteinExistence type="predicted"/>
<dbReference type="AlphaFoldDB" id="H3RDR2"/>